<dbReference type="EMBL" id="JABCMA010001416">
    <property type="protein sequence ID" value="NMR78136.1"/>
    <property type="molecule type" value="Genomic_DNA"/>
</dbReference>
<evidence type="ECO:0000313" key="2">
    <source>
        <dbReference type="EMBL" id="NMR78136.1"/>
    </source>
</evidence>
<feature type="non-terminal residue" evidence="2">
    <location>
        <position position="88"/>
    </location>
</feature>
<evidence type="ECO:0000256" key="1">
    <source>
        <dbReference type="SAM" id="SignalP"/>
    </source>
</evidence>
<name>A0A7Y0N4A1_VIBAL</name>
<dbReference type="RefSeq" id="WP_169630146.1">
    <property type="nucleotide sequence ID" value="NZ_JABCMA010001416.1"/>
</dbReference>
<evidence type="ECO:0000313" key="3">
    <source>
        <dbReference type="Proteomes" id="UP000565155"/>
    </source>
</evidence>
<organism evidence="2 3">
    <name type="scientific">Vibrio alginolyticus</name>
    <dbReference type="NCBI Taxonomy" id="663"/>
    <lineage>
        <taxon>Bacteria</taxon>
        <taxon>Pseudomonadati</taxon>
        <taxon>Pseudomonadota</taxon>
        <taxon>Gammaproteobacteria</taxon>
        <taxon>Vibrionales</taxon>
        <taxon>Vibrionaceae</taxon>
        <taxon>Vibrio</taxon>
    </lineage>
</organism>
<sequence length="88" mass="9642">MMRLYCVIATAMLMPLTAQATVYDVAKPSELNQICSTHSSFDIQRTDTTFFCHGKIVLPAGDSIISSSPENEVILEAHQGIVLEGNNR</sequence>
<proteinExistence type="predicted"/>
<reference evidence="2 3" key="1">
    <citation type="submission" date="2020-04" db="EMBL/GenBank/DDBJ databases">
        <title>Whole-genome sequencing of Vibrio spp. from China reveals different genetic environments of blaCTX-M-14 among diverse lineages.</title>
        <authorList>
            <person name="Zheng Z."/>
            <person name="Ye L."/>
            <person name="Chen S."/>
        </authorList>
    </citation>
    <scope>NUCLEOTIDE SEQUENCE [LARGE SCALE GENOMIC DNA]</scope>
    <source>
        <strain evidence="2 3">Vb1636</strain>
    </source>
</reference>
<gene>
    <name evidence="2" type="ORF">HKB35_31655</name>
</gene>
<feature type="chain" id="PRO_5031033382" description="Organic solvent tolerance-like N-terminal domain-containing protein" evidence="1">
    <location>
        <begin position="21"/>
        <end position="88"/>
    </location>
</feature>
<feature type="signal peptide" evidence="1">
    <location>
        <begin position="1"/>
        <end position="20"/>
    </location>
</feature>
<dbReference type="Proteomes" id="UP000565155">
    <property type="component" value="Unassembled WGS sequence"/>
</dbReference>
<comment type="caution">
    <text evidence="2">The sequence shown here is derived from an EMBL/GenBank/DDBJ whole genome shotgun (WGS) entry which is preliminary data.</text>
</comment>
<dbReference type="AlphaFoldDB" id="A0A7Y0N4A1"/>
<evidence type="ECO:0008006" key="4">
    <source>
        <dbReference type="Google" id="ProtNLM"/>
    </source>
</evidence>
<keyword evidence="1" id="KW-0732">Signal</keyword>
<protein>
    <recommendedName>
        <fullName evidence="4">Organic solvent tolerance-like N-terminal domain-containing protein</fullName>
    </recommendedName>
</protein>
<accession>A0A7Y0N4A1</accession>